<evidence type="ECO:0000256" key="9">
    <source>
        <dbReference type="PIRNR" id="PIRNR000806"/>
    </source>
</evidence>
<dbReference type="Gene3D" id="3.90.550.10">
    <property type="entry name" value="Spore Coat Polysaccharide Biosynthesis Protein SpsA, Chain A"/>
    <property type="match status" value="1"/>
</dbReference>
<comment type="function">
    <text evidence="7">UTP--glucose-1-phosphate uridylyltransferase catalyzing the conversion of glucose-1-phosphate into UDP-glucose, a crucial precursor for the production of glycogen.</text>
</comment>
<dbReference type="CDD" id="cd00897">
    <property type="entry name" value="UGPase_euk"/>
    <property type="match status" value="1"/>
</dbReference>
<dbReference type="UniPathway" id="UPA00164"/>
<evidence type="ECO:0000256" key="7">
    <source>
        <dbReference type="ARBA" id="ARBA00023579"/>
    </source>
</evidence>
<evidence type="ECO:0000256" key="8">
    <source>
        <dbReference type="ARBA" id="ARBA00047432"/>
    </source>
</evidence>
<gene>
    <name evidence="12" type="ORF">ANCCEY_08525</name>
</gene>
<evidence type="ECO:0000313" key="13">
    <source>
        <dbReference type="Proteomes" id="UP000054495"/>
    </source>
</evidence>
<dbReference type="EC" id="2.7.7.9" evidence="3 9"/>
<dbReference type="GO" id="GO:0005978">
    <property type="term" value="P:glycogen biosynthetic process"/>
    <property type="evidence" value="ECO:0007669"/>
    <property type="project" value="UniProtKB-UniPathway"/>
</dbReference>
<organism evidence="12 13">
    <name type="scientific">Ancylostoma ceylanicum</name>
    <dbReference type="NCBI Taxonomy" id="53326"/>
    <lineage>
        <taxon>Eukaryota</taxon>
        <taxon>Metazoa</taxon>
        <taxon>Ecdysozoa</taxon>
        <taxon>Nematoda</taxon>
        <taxon>Chromadorea</taxon>
        <taxon>Rhabditida</taxon>
        <taxon>Rhabditina</taxon>
        <taxon>Rhabditomorpha</taxon>
        <taxon>Strongyloidea</taxon>
        <taxon>Ancylostomatidae</taxon>
        <taxon>Ancylostomatinae</taxon>
        <taxon>Ancylostoma</taxon>
    </lineage>
</organism>
<name>A0A0D6LXM0_9BILA</name>
<evidence type="ECO:0000256" key="5">
    <source>
        <dbReference type="ARBA" id="ARBA00022679"/>
    </source>
</evidence>
<reference evidence="12 13" key="1">
    <citation type="submission" date="2013-05" db="EMBL/GenBank/DDBJ databases">
        <title>Draft genome of the parasitic nematode Anyclostoma ceylanicum.</title>
        <authorList>
            <person name="Mitreva M."/>
        </authorList>
    </citation>
    <scope>NUCLEOTIDE SEQUENCE [LARGE SCALE GENOMIC DNA]</scope>
</reference>
<keyword evidence="5 9" id="KW-0808">Transferase</keyword>
<comment type="similarity">
    <text evidence="1 9">Belongs to the UDPGP type 1 family.</text>
</comment>
<dbReference type="Gene3D" id="2.160.10.10">
    <property type="entry name" value="Hexapeptide repeat proteins"/>
    <property type="match status" value="1"/>
</dbReference>
<keyword evidence="13" id="KW-1185">Reference proteome</keyword>
<evidence type="ECO:0000256" key="4">
    <source>
        <dbReference type="ARBA" id="ARBA00019048"/>
    </source>
</evidence>
<dbReference type="GO" id="GO:0003983">
    <property type="term" value="F:UTP:glucose-1-phosphate uridylyltransferase activity"/>
    <property type="evidence" value="ECO:0007669"/>
    <property type="project" value="UniProtKB-EC"/>
</dbReference>
<feature type="binding site" evidence="11">
    <location>
        <position position="98"/>
    </location>
    <ligand>
        <name>UTP</name>
        <dbReference type="ChEBI" id="CHEBI:46398"/>
    </ligand>
</feature>
<dbReference type="InterPro" id="IPR029044">
    <property type="entry name" value="Nucleotide-diphossugar_trans"/>
</dbReference>
<protein>
    <recommendedName>
        <fullName evidence="4 9">UTP--glucose-1-phosphate uridylyltransferase</fullName>
        <ecNumber evidence="3 9">2.7.7.9</ecNumber>
    </recommendedName>
</protein>
<evidence type="ECO:0000256" key="1">
    <source>
        <dbReference type="ARBA" id="ARBA00010401"/>
    </source>
</evidence>
<sequence length="473" mass="53725">MHFSADERAELLNKLDEFFARAQVNDAEANVFRQLYRQFLEETHYIDWNSWKFIAEDVQRSHVDLPDFDPSRKDVLDRLIVVKLNGGLGTTMGCDGPKSFIKVKDDLSFLDIARQQHEVFNSTHNSNVPLYLMNSFYTEEQTRQELGANSGVLTFSQSRCPRIWADSLLPVESTGTNQEWYPPGHGNIFHSLNASGVLDELLSQGRDIMFVSNIDNTGAILDLKIAQFACDEAVDYIMECTEKTQNDIKGGTLIDIAGQLMHLEIPQVPPEHLDEFCSTRTFKIFNTNNIWVNLRAVKARLDTISSEIIVNKKTLNGRGVIQLETSIGGCIRNFPRAYCVHVGRHRFLPVKKSDDLLAISSNLYSLSAERSLVLNRNRSAPTVELGKFFQNPLVDSVQIVWEPLRDFLQVDDFHSRFDDYPDILDLDSLKVEGDVRFQKGVVLKGNVQIVNKSGRQQTIMTGTCINNEKIIFE</sequence>
<feature type="binding site" evidence="11">
    <location>
        <position position="351"/>
    </location>
    <ligand>
        <name>UTP</name>
        <dbReference type="ChEBI" id="CHEBI:46398"/>
    </ligand>
</feature>
<dbReference type="GO" id="GO:0006011">
    <property type="term" value="P:UDP-alpha-D-glucose metabolic process"/>
    <property type="evidence" value="ECO:0007669"/>
    <property type="project" value="UniProtKB-UniRule"/>
</dbReference>
<evidence type="ECO:0000256" key="10">
    <source>
        <dbReference type="PIRSR" id="PIRSR000806-1"/>
    </source>
</evidence>
<evidence type="ECO:0000256" key="3">
    <source>
        <dbReference type="ARBA" id="ARBA00012415"/>
    </source>
</evidence>
<comment type="catalytic activity">
    <reaction evidence="8">
        <text>alpha-D-glucose 1-phosphate + UTP + H(+) = UDP-alpha-D-glucose + diphosphate</text>
        <dbReference type="Rhea" id="RHEA:19889"/>
        <dbReference type="ChEBI" id="CHEBI:15378"/>
        <dbReference type="ChEBI" id="CHEBI:33019"/>
        <dbReference type="ChEBI" id="CHEBI:46398"/>
        <dbReference type="ChEBI" id="CHEBI:58601"/>
        <dbReference type="ChEBI" id="CHEBI:58885"/>
        <dbReference type="EC" id="2.7.7.9"/>
    </reaction>
    <physiologicalReaction direction="left-to-right" evidence="8">
        <dbReference type="Rhea" id="RHEA:19890"/>
    </physiologicalReaction>
</comment>
<evidence type="ECO:0000256" key="6">
    <source>
        <dbReference type="ARBA" id="ARBA00022695"/>
    </source>
</evidence>
<dbReference type="SUPFAM" id="SSF53448">
    <property type="entry name" value="Nucleotide-diphospho-sugar transferases"/>
    <property type="match status" value="1"/>
</dbReference>
<feature type="binding site" evidence="10">
    <location>
        <position position="185"/>
    </location>
    <ligand>
        <name>substrate</name>
    </ligand>
</feature>
<accession>A0A0D6LXM0</accession>
<evidence type="ECO:0000256" key="2">
    <source>
        <dbReference type="ARBA" id="ARBA00011823"/>
    </source>
</evidence>
<evidence type="ECO:0000313" key="12">
    <source>
        <dbReference type="EMBL" id="EPB72367.1"/>
    </source>
</evidence>
<feature type="binding site" evidence="11">
    <location>
        <position position="215"/>
    </location>
    <ligand>
        <name>UTP</name>
        <dbReference type="ChEBI" id="CHEBI:46398"/>
    </ligand>
</feature>
<evidence type="ECO:0000256" key="11">
    <source>
        <dbReference type="PIRSR" id="PIRSR000806-2"/>
    </source>
</evidence>
<dbReference type="Pfam" id="PF01704">
    <property type="entry name" value="UDPGP"/>
    <property type="match status" value="1"/>
</dbReference>
<dbReference type="Proteomes" id="UP000054495">
    <property type="component" value="Unassembled WGS sequence"/>
</dbReference>
<comment type="subunit">
    <text evidence="2">Homooctamer.</text>
</comment>
<dbReference type="FunFam" id="3.90.550.10:FF:000002">
    <property type="entry name" value="UTP--glucose-1-phosphate uridylyltransferase"/>
    <property type="match status" value="1"/>
</dbReference>
<dbReference type="AlphaFoldDB" id="A0A0D6LXM0"/>
<dbReference type="InterPro" id="IPR002618">
    <property type="entry name" value="UDPGP_fam"/>
</dbReference>
<dbReference type="PIRSF" id="PIRSF000806">
    <property type="entry name" value="UDPGP"/>
    <property type="match status" value="1"/>
</dbReference>
<dbReference type="InterPro" id="IPR016267">
    <property type="entry name" value="UDPGP_trans"/>
</dbReference>
<feature type="binding site" evidence="11">
    <location>
        <position position="157"/>
    </location>
    <ligand>
        <name>UTP</name>
        <dbReference type="ChEBI" id="CHEBI:46398"/>
    </ligand>
</feature>
<proteinExistence type="inferred from homology"/>
<feature type="binding site" evidence="11">
    <location>
        <position position="184"/>
    </location>
    <ligand>
        <name>UTP</name>
        <dbReference type="ChEBI" id="CHEBI:46398"/>
    </ligand>
</feature>
<dbReference type="EMBL" id="KE125051">
    <property type="protein sequence ID" value="EPB72367.1"/>
    <property type="molecule type" value="Genomic_DNA"/>
</dbReference>
<keyword evidence="6 9" id="KW-0548">Nucleotidyltransferase</keyword>
<dbReference type="PANTHER" id="PTHR43511">
    <property type="match status" value="1"/>
</dbReference>